<proteinExistence type="predicted"/>
<dbReference type="EMBL" id="UINC01030189">
    <property type="protein sequence ID" value="SVB14166.1"/>
    <property type="molecule type" value="Genomic_DNA"/>
</dbReference>
<evidence type="ECO:0000313" key="4">
    <source>
        <dbReference type="EMBL" id="SVB14166.1"/>
    </source>
</evidence>
<dbReference type="PANTHER" id="PTHR43877">
    <property type="entry name" value="AMINOALKYLPHOSPHONATE N-ACETYLTRANSFERASE-RELATED-RELATED"/>
    <property type="match status" value="1"/>
</dbReference>
<keyword evidence="2" id="KW-0012">Acyltransferase</keyword>
<dbReference type="InterPro" id="IPR016181">
    <property type="entry name" value="Acyl_CoA_acyltransferase"/>
</dbReference>
<dbReference type="InterPro" id="IPR000182">
    <property type="entry name" value="GNAT_dom"/>
</dbReference>
<dbReference type="Pfam" id="PF00583">
    <property type="entry name" value="Acetyltransf_1"/>
    <property type="match status" value="1"/>
</dbReference>
<sequence length="153" mass="16572">MTSEQQAIEVHEATEVDDVLMAAMARLIPQLSNSNPPPDADALEAIASSDASVLLLAVDPTATGEEAILGSMTLVLFRIPTGLRAWIEDVVVDEAARGRGVGETLNRAAIEWARRAGATTVDLTSRPSREAANRLYRRLGFQERATNVYRLDL</sequence>
<keyword evidence="1" id="KW-0808">Transferase</keyword>
<dbReference type="GO" id="GO:0016747">
    <property type="term" value="F:acyltransferase activity, transferring groups other than amino-acyl groups"/>
    <property type="evidence" value="ECO:0007669"/>
    <property type="project" value="InterPro"/>
</dbReference>
<protein>
    <recommendedName>
        <fullName evidence="3">N-acetyltransferase domain-containing protein</fullName>
    </recommendedName>
</protein>
<dbReference type="SUPFAM" id="SSF55729">
    <property type="entry name" value="Acyl-CoA N-acyltransferases (Nat)"/>
    <property type="match status" value="1"/>
</dbReference>
<dbReference type="AlphaFoldDB" id="A0A382BJZ5"/>
<dbReference type="PROSITE" id="PS51186">
    <property type="entry name" value="GNAT"/>
    <property type="match status" value="1"/>
</dbReference>
<dbReference type="CDD" id="cd04301">
    <property type="entry name" value="NAT_SF"/>
    <property type="match status" value="1"/>
</dbReference>
<accession>A0A382BJZ5</accession>
<evidence type="ECO:0000256" key="1">
    <source>
        <dbReference type="ARBA" id="ARBA00022679"/>
    </source>
</evidence>
<dbReference type="Gene3D" id="3.40.630.30">
    <property type="match status" value="1"/>
</dbReference>
<name>A0A382BJZ5_9ZZZZ</name>
<feature type="domain" description="N-acetyltransferase" evidence="3">
    <location>
        <begin position="8"/>
        <end position="153"/>
    </location>
</feature>
<gene>
    <name evidence="4" type="ORF">METZ01_LOCUS167020</name>
</gene>
<evidence type="ECO:0000256" key="2">
    <source>
        <dbReference type="ARBA" id="ARBA00023315"/>
    </source>
</evidence>
<evidence type="ECO:0000259" key="3">
    <source>
        <dbReference type="PROSITE" id="PS51186"/>
    </source>
</evidence>
<dbReference type="InterPro" id="IPR050832">
    <property type="entry name" value="Bact_Acetyltransf"/>
</dbReference>
<reference evidence="4" key="1">
    <citation type="submission" date="2018-05" db="EMBL/GenBank/DDBJ databases">
        <authorList>
            <person name="Lanie J.A."/>
            <person name="Ng W.-L."/>
            <person name="Kazmierczak K.M."/>
            <person name="Andrzejewski T.M."/>
            <person name="Davidsen T.M."/>
            <person name="Wayne K.J."/>
            <person name="Tettelin H."/>
            <person name="Glass J.I."/>
            <person name="Rusch D."/>
            <person name="Podicherti R."/>
            <person name="Tsui H.-C.T."/>
            <person name="Winkler M.E."/>
        </authorList>
    </citation>
    <scope>NUCLEOTIDE SEQUENCE</scope>
</reference>
<organism evidence="4">
    <name type="scientific">marine metagenome</name>
    <dbReference type="NCBI Taxonomy" id="408172"/>
    <lineage>
        <taxon>unclassified sequences</taxon>
        <taxon>metagenomes</taxon>
        <taxon>ecological metagenomes</taxon>
    </lineage>
</organism>